<name>A0A6A3C628_HIBSY</name>
<protein>
    <submittedName>
        <fullName evidence="2">Ethylene-responsive transcription factor CRF2-like</fullName>
    </submittedName>
</protein>
<reference evidence="2" key="1">
    <citation type="submission" date="2019-09" db="EMBL/GenBank/DDBJ databases">
        <title>Draft genome information of white flower Hibiscus syriacus.</title>
        <authorList>
            <person name="Kim Y.-M."/>
        </authorList>
    </citation>
    <scope>NUCLEOTIDE SEQUENCE [LARGE SCALE GENOMIC DNA]</scope>
    <source>
        <strain evidence="2">YM2019G1</strain>
    </source>
</reference>
<dbReference type="Proteomes" id="UP000436088">
    <property type="component" value="Unassembled WGS sequence"/>
</dbReference>
<organism evidence="2 3">
    <name type="scientific">Hibiscus syriacus</name>
    <name type="common">Rose of Sharon</name>
    <dbReference type="NCBI Taxonomy" id="106335"/>
    <lineage>
        <taxon>Eukaryota</taxon>
        <taxon>Viridiplantae</taxon>
        <taxon>Streptophyta</taxon>
        <taxon>Embryophyta</taxon>
        <taxon>Tracheophyta</taxon>
        <taxon>Spermatophyta</taxon>
        <taxon>Magnoliopsida</taxon>
        <taxon>eudicotyledons</taxon>
        <taxon>Gunneridae</taxon>
        <taxon>Pentapetalae</taxon>
        <taxon>rosids</taxon>
        <taxon>malvids</taxon>
        <taxon>Malvales</taxon>
        <taxon>Malvaceae</taxon>
        <taxon>Malvoideae</taxon>
        <taxon>Hibiscus</taxon>
    </lineage>
</organism>
<feature type="domain" description="UBC core" evidence="1">
    <location>
        <begin position="153"/>
        <end position="193"/>
    </location>
</feature>
<evidence type="ECO:0000313" key="3">
    <source>
        <dbReference type="Proteomes" id="UP000436088"/>
    </source>
</evidence>
<dbReference type="Pfam" id="PF00179">
    <property type="entry name" value="UQ_con"/>
    <property type="match status" value="1"/>
</dbReference>
<sequence>MDANDVQNFPSVLAFGVRVEVNHRFIKIDFLSRDLLVLGHNFSSLRALLESRREPLSTEKKQIKGERVSLSEASFRCKELLRAIDAHTKGVDGTKDLVIWFCTRRPEEEGKEVVIKSEVIVMFTNMHAPIFLNANEKTGMIRSVRGFGSDRTVMEQVLLSICSLLTDPNPDDPLVPEIAHMYKTDKSKCETTAHCLR</sequence>
<dbReference type="AlphaFoldDB" id="A0A6A3C628"/>
<dbReference type="SUPFAM" id="SSF54495">
    <property type="entry name" value="UBC-like"/>
    <property type="match status" value="1"/>
</dbReference>
<comment type="caution">
    <text evidence="2">The sequence shown here is derived from an EMBL/GenBank/DDBJ whole genome shotgun (WGS) entry which is preliminary data.</text>
</comment>
<dbReference type="InterPro" id="IPR000608">
    <property type="entry name" value="UBC"/>
</dbReference>
<accession>A0A6A3C628</accession>
<keyword evidence="3" id="KW-1185">Reference proteome</keyword>
<evidence type="ECO:0000259" key="1">
    <source>
        <dbReference type="Pfam" id="PF00179"/>
    </source>
</evidence>
<gene>
    <name evidence="2" type="ORF">F3Y22_tig00013960pilonHSYRG00153</name>
</gene>
<dbReference type="Gene3D" id="3.10.110.10">
    <property type="entry name" value="Ubiquitin Conjugating Enzyme"/>
    <property type="match status" value="1"/>
</dbReference>
<evidence type="ECO:0000313" key="2">
    <source>
        <dbReference type="EMBL" id="KAE8722499.1"/>
    </source>
</evidence>
<dbReference type="InterPro" id="IPR016135">
    <property type="entry name" value="UBQ-conjugating_enzyme/RWD"/>
</dbReference>
<dbReference type="EMBL" id="VEPZ02000561">
    <property type="protein sequence ID" value="KAE8722499.1"/>
    <property type="molecule type" value="Genomic_DNA"/>
</dbReference>
<proteinExistence type="predicted"/>